<feature type="non-terminal residue" evidence="1">
    <location>
        <position position="1"/>
    </location>
</feature>
<dbReference type="OrthoDB" id="2567851at2759"/>
<proteinExistence type="predicted"/>
<dbReference type="RefSeq" id="XP_021867687.1">
    <property type="nucleotide sequence ID" value="XM_022013728.1"/>
</dbReference>
<dbReference type="STRING" id="4999.A0A1Y1U5N8"/>
<comment type="caution">
    <text evidence="1">The sequence shown here is derived from an EMBL/GenBank/DDBJ whole genome shotgun (WGS) entry which is preliminary data.</text>
</comment>
<sequence>ESVRTADSSLDIRFVRGPEYFRKGLAPVLDAGQSTRSRSKSRCSVNQLYRIILDTARAPPIFHPSSGLLLEEALHRAFDRLEVSFYAKVSLVCTCSHLDLPL</sequence>
<gene>
    <name evidence="1" type="ORF">BD324DRAFT_585227</name>
</gene>
<dbReference type="AlphaFoldDB" id="A0A1Y1U5N8"/>
<dbReference type="InParanoid" id="A0A1Y1U5N8"/>
<evidence type="ECO:0000313" key="2">
    <source>
        <dbReference type="Proteomes" id="UP000193218"/>
    </source>
</evidence>
<dbReference type="GeneID" id="33555536"/>
<dbReference type="Proteomes" id="UP000193218">
    <property type="component" value="Unassembled WGS sequence"/>
</dbReference>
<reference evidence="1 2" key="1">
    <citation type="submission" date="2017-03" db="EMBL/GenBank/DDBJ databases">
        <title>Widespread Adenine N6-methylation of Active Genes in Fungi.</title>
        <authorList>
            <consortium name="DOE Joint Genome Institute"/>
            <person name="Mondo S.J."/>
            <person name="Dannebaum R.O."/>
            <person name="Kuo R.C."/>
            <person name="Louie K.B."/>
            <person name="Bewick A.J."/>
            <person name="Labutti K."/>
            <person name="Haridas S."/>
            <person name="Kuo A."/>
            <person name="Salamov A."/>
            <person name="Ahrendt S.R."/>
            <person name="Lau R."/>
            <person name="Bowen B.P."/>
            <person name="Lipzen A."/>
            <person name="Sullivan W."/>
            <person name="Andreopoulos W.B."/>
            <person name="Clum A."/>
            <person name="Lindquist E."/>
            <person name="Daum C."/>
            <person name="Northen T.R."/>
            <person name="Ramamoorthy G."/>
            <person name="Schmitz R.J."/>
            <person name="Gryganskyi A."/>
            <person name="Culley D."/>
            <person name="Magnuson J."/>
            <person name="James T.Y."/>
            <person name="O'Malley M.A."/>
            <person name="Stajich J.E."/>
            <person name="Spatafora J.W."/>
            <person name="Visel A."/>
            <person name="Grigoriev I.V."/>
        </authorList>
    </citation>
    <scope>NUCLEOTIDE SEQUENCE [LARGE SCALE GENOMIC DNA]</scope>
    <source>
        <strain evidence="1 2">NRRL Y-17943</strain>
    </source>
</reference>
<dbReference type="EMBL" id="NBSH01000025">
    <property type="protein sequence ID" value="ORX33338.1"/>
    <property type="molecule type" value="Genomic_DNA"/>
</dbReference>
<protein>
    <submittedName>
        <fullName evidence="1">Uncharacterized protein</fullName>
    </submittedName>
</protein>
<keyword evidence="2" id="KW-1185">Reference proteome</keyword>
<organism evidence="1 2">
    <name type="scientific">Kockovaella imperatae</name>
    <dbReference type="NCBI Taxonomy" id="4999"/>
    <lineage>
        <taxon>Eukaryota</taxon>
        <taxon>Fungi</taxon>
        <taxon>Dikarya</taxon>
        <taxon>Basidiomycota</taxon>
        <taxon>Agaricomycotina</taxon>
        <taxon>Tremellomycetes</taxon>
        <taxon>Tremellales</taxon>
        <taxon>Cuniculitremaceae</taxon>
        <taxon>Kockovaella</taxon>
    </lineage>
</organism>
<accession>A0A1Y1U5N8</accession>
<name>A0A1Y1U5N8_9TREE</name>
<evidence type="ECO:0000313" key="1">
    <source>
        <dbReference type="EMBL" id="ORX33338.1"/>
    </source>
</evidence>